<comment type="caution">
    <text evidence="3">The sequence shown here is derived from an EMBL/GenBank/DDBJ whole genome shotgun (WGS) entry which is preliminary data.</text>
</comment>
<feature type="domain" description="GmrSD restriction endonucleases C-terminal" evidence="2">
    <location>
        <begin position="444"/>
        <end position="589"/>
    </location>
</feature>
<sequence length="603" mass="70777">MREPRKFTIKQLLVANSKFVIPKYQRGYDWKGDAQVKDLFSDLISCLESQYSSSLFLGSMIFDVSREKDQSTVEIIDGQQRFTTIMITLIAARNYARHVLGNEKLALKEQENLQIEDPYTDTIFDRFDASESIREVYRHMSDYEWRGDSFPDFVVMPDKTKKAVKRQASRVEPIYKYAFQQISMHCEKDLGAFQRFMKQLYHDTYIIRIDVDEQSEAFEIFERTNARGKPLEVSDLLKNYLFSKDKELLSQSMEQVWESISEDAGNNIIRVLKYFWISRRGHVVNRDLYRNLRTYASERDVTDFVTELQEFSSFFRAFYANEPSQLEHWLHGRGVSSNSMYLREITRSCNALKAFRVTQALPVLFSVIVAYLALPEEQQKPKTLINIFRCVESHHYINNRICNRIGNEVEKLYASYSDRFFNGDSFYSTWQAFEKDLLSRTAERDEFASQFGFIAYSNPNDRVTIRYTFDMLCNIGMKEGQRVNLIDYYQLENGVESVFNIEHFYSQSLATEDEDFVHEIGNLLVVPKQINGILQNDDFATKIAKLRNPENYVNKINHVPPYVQSFVTEAEQLDEWNEQAISDRTDRLASQAYQAARYGYAYK</sequence>
<dbReference type="Proteomes" id="UP000268553">
    <property type="component" value="Unassembled WGS sequence"/>
</dbReference>
<dbReference type="AlphaFoldDB" id="A0A426RS71"/>
<dbReference type="PANTHER" id="PTHR35149:SF1">
    <property type="entry name" value="DUF5655 DOMAIN-CONTAINING PROTEIN"/>
    <property type="match status" value="1"/>
</dbReference>
<keyword evidence="4" id="KW-1185">Reference proteome</keyword>
<dbReference type="InterPro" id="IPR004919">
    <property type="entry name" value="GmrSD_N"/>
</dbReference>
<evidence type="ECO:0000313" key="3">
    <source>
        <dbReference type="EMBL" id="RRQ51771.1"/>
    </source>
</evidence>
<feature type="domain" description="GmrSD restriction endonucleases N-terminal" evidence="1">
    <location>
        <begin position="10"/>
        <end position="242"/>
    </location>
</feature>
<dbReference type="OrthoDB" id="9798761at2"/>
<dbReference type="RefSeq" id="WP_125229786.1">
    <property type="nucleotide sequence ID" value="NZ_RWJI01000001.1"/>
</dbReference>
<protein>
    <submittedName>
        <fullName evidence="3">DUF262 domain-containing protein</fullName>
    </submittedName>
</protein>
<dbReference type="Pfam" id="PF03235">
    <property type="entry name" value="GmrSD_N"/>
    <property type="match status" value="1"/>
</dbReference>
<reference evidence="3 4" key="1">
    <citation type="submission" date="2018-12" db="EMBL/GenBank/DDBJ databases">
        <authorList>
            <person name="Kim S.-J."/>
            <person name="Jung G.-Y."/>
        </authorList>
    </citation>
    <scope>NUCLEOTIDE SEQUENCE [LARGE SCALE GENOMIC DNA]</scope>
    <source>
        <strain evidence="3 4">03SU3-P</strain>
    </source>
</reference>
<dbReference type="PANTHER" id="PTHR35149">
    <property type="entry name" value="SLL5132 PROTEIN"/>
    <property type="match status" value="1"/>
</dbReference>
<evidence type="ECO:0000313" key="4">
    <source>
        <dbReference type="Proteomes" id="UP000268553"/>
    </source>
</evidence>
<accession>A0A426RS71</accession>
<organism evidence="3 4">
    <name type="scientific">Sphingorhabdus wooponensis</name>
    <dbReference type="NCBI Taxonomy" id="940136"/>
    <lineage>
        <taxon>Bacteria</taxon>
        <taxon>Pseudomonadati</taxon>
        <taxon>Pseudomonadota</taxon>
        <taxon>Alphaproteobacteria</taxon>
        <taxon>Sphingomonadales</taxon>
        <taxon>Sphingomonadaceae</taxon>
        <taxon>Sphingorhabdus</taxon>
    </lineage>
</organism>
<dbReference type="InterPro" id="IPR011089">
    <property type="entry name" value="GmrSD_C"/>
</dbReference>
<evidence type="ECO:0000259" key="1">
    <source>
        <dbReference type="Pfam" id="PF03235"/>
    </source>
</evidence>
<evidence type="ECO:0000259" key="2">
    <source>
        <dbReference type="Pfam" id="PF07510"/>
    </source>
</evidence>
<dbReference type="Pfam" id="PF07510">
    <property type="entry name" value="GmrSD_C"/>
    <property type="match status" value="1"/>
</dbReference>
<proteinExistence type="predicted"/>
<name>A0A426RS71_9SPHN</name>
<dbReference type="EMBL" id="RWJI01000001">
    <property type="protein sequence ID" value="RRQ51771.1"/>
    <property type="molecule type" value="Genomic_DNA"/>
</dbReference>
<gene>
    <name evidence="3" type="ORF">D7D48_02435</name>
</gene>